<proteinExistence type="inferred from homology"/>
<dbReference type="GO" id="GO:0005737">
    <property type="term" value="C:cytoplasm"/>
    <property type="evidence" value="ECO:0007669"/>
    <property type="project" value="UniProtKB-SubCell"/>
</dbReference>
<dbReference type="EMBL" id="JAERQG010000004">
    <property type="protein sequence ID" value="MBL0766803.1"/>
    <property type="molecule type" value="Genomic_DNA"/>
</dbReference>
<dbReference type="PROSITE" id="PS51219">
    <property type="entry name" value="DPCK"/>
    <property type="match status" value="1"/>
</dbReference>
<dbReference type="HAMAP" id="MF_00376">
    <property type="entry name" value="Dephospho_CoA_kinase"/>
    <property type="match status" value="1"/>
</dbReference>
<dbReference type="EC" id="2.7.1.24" evidence="5 6"/>
<dbReference type="InterPro" id="IPR001977">
    <property type="entry name" value="Depp_CoAkinase"/>
</dbReference>
<keyword evidence="8" id="KW-1185">Reference proteome</keyword>
<name>A0A937DIB2_9BACT</name>
<evidence type="ECO:0000313" key="7">
    <source>
        <dbReference type="EMBL" id="MBL0766803.1"/>
    </source>
</evidence>
<evidence type="ECO:0000313" key="8">
    <source>
        <dbReference type="Proteomes" id="UP000642920"/>
    </source>
</evidence>
<reference evidence="7" key="1">
    <citation type="submission" date="2021-01" db="EMBL/GenBank/DDBJ databases">
        <title>Marivirga sp. nov., isolated from intertidal surface sediments.</title>
        <authorList>
            <person name="Zhang M."/>
        </authorList>
    </citation>
    <scope>NUCLEOTIDE SEQUENCE</scope>
    <source>
        <strain evidence="7">SM1354</strain>
    </source>
</reference>
<keyword evidence="5" id="KW-0963">Cytoplasm</keyword>
<dbReference type="CDD" id="cd02022">
    <property type="entry name" value="DPCK"/>
    <property type="match status" value="1"/>
</dbReference>
<evidence type="ECO:0000256" key="2">
    <source>
        <dbReference type="ARBA" id="ARBA00022741"/>
    </source>
</evidence>
<keyword evidence="3 5" id="KW-0067">ATP-binding</keyword>
<dbReference type="Gene3D" id="3.40.50.300">
    <property type="entry name" value="P-loop containing nucleotide triphosphate hydrolases"/>
    <property type="match status" value="1"/>
</dbReference>
<evidence type="ECO:0000256" key="1">
    <source>
        <dbReference type="ARBA" id="ARBA00009018"/>
    </source>
</evidence>
<evidence type="ECO:0000256" key="6">
    <source>
        <dbReference type="NCBIfam" id="TIGR00152"/>
    </source>
</evidence>
<dbReference type="AlphaFoldDB" id="A0A937DIB2"/>
<feature type="binding site" evidence="5">
    <location>
        <begin position="11"/>
        <end position="16"/>
    </location>
    <ligand>
        <name>ATP</name>
        <dbReference type="ChEBI" id="CHEBI:30616"/>
    </ligand>
</feature>
<comment type="caution">
    <text evidence="7">The sequence shown here is derived from an EMBL/GenBank/DDBJ whole genome shotgun (WGS) entry which is preliminary data.</text>
</comment>
<accession>A0A937DIB2</accession>
<comment type="pathway">
    <text evidence="5">Cofactor biosynthesis; coenzyme A biosynthesis; CoA from (R)-pantothenate: step 5/5.</text>
</comment>
<dbReference type="PANTHER" id="PTHR10695">
    <property type="entry name" value="DEPHOSPHO-COA KINASE-RELATED"/>
    <property type="match status" value="1"/>
</dbReference>
<dbReference type="PANTHER" id="PTHR10695:SF46">
    <property type="entry name" value="BIFUNCTIONAL COENZYME A SYNTHASE-RELATED"/>
    <property type="match status" value="1"/>
</dbReference>
<dbReference type="Proteomes" id="UP000642920">
    <property type="component" value="Unassembled WGS sequence"/>
</dbReference>
<dbReference type="SUPFAM" id="SSF52540">
    <property type="entry name" value="P-loop containing nucleoside triphosphate hydrolases"/>
    <property type="match status" value="1"/>
</dbReference>
<sequence>MKKIGITGGIGAGKSLVCKIFEVLDIPNYPADARAKWLQVNNSQLKAQIEALFGAEAYQEGQLNRAFISKIVFDNPEKLKKLNELVHPAVAKDFQQWCENHQDKPFILKEAALLFETGSYKQLDATILVHAPEEIRLKRTLQRDPHRTEEEVQKIMDQQMEESKKLELADFIITNDGKTSLIKQCHSLFEKISRPIQ</sequence>
<evidence type="ECO:0000256" key="3">
    <source>
        <dbReference type="ARBA" id="ARBA00022840"/>
    </source>
</evidence>
<dbReference type="InterPro" id="IPR027417">
    <property type="entry name" value="P-loop_NTPase"/>
</dbReference>
<keyword evidence="2 5" id="KW-0547">Nucleotide-binding</keyword>
<keyword evidence="5 7" id="KW-0418">Kinase</keyword>
<dbReference type="NCBIfam" id="TIGR00152">
    <property type="entry name" value="dephospho-CoA kinase"/>
    <property type="match status" value="1"/>
</dbReference>
<comment type="similarity">
    <text evidence="1 5">Belongs to the CoaE family.</text>
</comment>
<dbReference type="GO" id="GO:0005524">
    <property type="term" value="F:ATP binding"/>
    <property type="evidence" value="ECO:0007669"/>
    <property type="project" value="UniProtKB-UniRule"/>
</dbReference>
<organism evidence="7 8">
    <name type="scientific">Marivirga atlantica</name>
    <dbReference type="NCBI Taxonomy" id="1548457"/>
    <lineage>
        <taxon>Bacteria</taxon>
        <taxon>Pseudomonadati</taxon>
        <taxon>Bacteroidota</taxon>
        <taxon>Cytophagia</taxon>
        <taxon>Cytophagales</taxon>
        <taxon>Marivirgaceae</taxon>
        <taxon>Marivirga</taxon>
    </lineage>
</organism>
<protein>
    <recommendedName>
        <fullName evidence="5 6">Dephospho-CoA kinase</fullName>
        <ecNumber evidence="5 6">2.7.1.24</ecNumber>
    </recommendedName>
    <alternativeName>
        <fullName evidence="5">Dephosphocoenzyme A kinase</fullName>
    </alternativeName>
</protein>
<comment type="subcellular location">
    <subcellularLocation>
        <location evidence="5">Cytoplasm</location>
    </subcellularLocation>
</comment>
<dbReference type="GO" id="GO:0004140">
    <property type="term" value="F:dephospho-CoA kinase activity"/>
    <property type="evidence" value="ECO:0007669"/>
    <property type="project" value="UniProtKB-UniRule"/>
</dbReference>
<gene>
    <name evidence="5" type="primary">coaE</name>
    <name evidence="7" type="ORF">JKP34_16160</name>
</gene>
<comment type="function">
    <text evidence="5">Catalyzes the phosphorylation of the 3'-hydroxyl group of dephosphocoenzyme A to form coenzyme A.</text>
</comment>
<keyword evidence="5 7" id="KW-0808">Transferase</keyword>
<evidence type="ECO:0000256" key="4">
    <source>
        <dbReference type="ARBA" id="ARBA00022993"/>
    </source>
</evidence>
<comment type="catalytic activity">
    <reaction evidence="5">
        <text>3'-dephospho-CoA + ATP = ADP + CoA + H(+)</text>
        <dbReference type="Rhea" id="RHEA:18245"/>
        <dbReference type="ChEBI" id="CHEBI:15378"/>
        <dbReference type="ChEBI" id="CHEBI:30616"/>
        <dbReference type="ChEBI" id="CHEBI:57287"/>
        <dbReference type="ChEBI" id="CHEBI:57328"/>
        <dbReference type="ChEBI" id="CHEBI:456216"/>
        <dbReference type="EC" id="2.7.1.24"/>
    </reaction>
</comment>
<dbReference type="RefSeq" id="WP_201923736.1">
    <property type="nucleotide sequence ID" value="NZ_JAERQG010000004.1"/>
</dbReference>
<keyword evidence="4 5" id="KW-0173">Coenzyme A biosynthesis</keyword>
<dbReference type="Pfam" id="PF01121">
    <property type="entry name" value="CoaE"/>
    <property type="match status" value="1"/>
</dbReference>
<evidence type="ECO:0000256" key="5">
    <source>
        <dbReference type="HAMAP-Rule" id="MF_00376"/>
    </source>
</evidence>
<dbReference type="GO" id="GO:0015937">
    <property type="term" value="P:coenzyme A biosynthetic process"/>
    <property type="evidence" value="ECO:0007669"/>
    <property type="project" value="UniProtKB-UniRule"/>
</dbReference>